<sequence>MLDCMRSPQGDEGRLLVDEIIMGEIGMPLGPACRADCSALHFLGEAARATLHASGEGRVCSHTDTIARCRSYYFRLAPQLCRVNRKRAAKGEAPFRLAENMLKIYIYTDT</sequence>
<evidence type="ECO:0000313" key="1">
    <source>
        <dbReference type="EMBL" id="EME87001.1"/>
    </source>
</evidence>
<dbReference type="AlphaFoldDB" id="M3AQU7"/>
<name>M3AQU7_PSEFD</name>
<dbReference type="Proteomes" id="UP000016932">
    <property type="component" value="Unassembled WGS sequence"/>
</dbReference>
<dbReference type="VEuPathDB" id="FungiDB:MYCFIDRAFT_172674"/>
<dbReference type="HOGENOM" id="CLU_2172141_0_0_1"/>
<protein>
    <submittedName>
        <fullName evidence="1">Uncharacterized protein</fullName>
    </submittedName>
</protein>
<dbReference type="GeneID" id="19332836"/>
<keyword evidence="2" id="KW-1185">Reference proteome</keyword>
<proteinExistence type="predicted"/>
<dbReference type="EMBL" id="KB446556">
    <property type="protein sequence ID" value="EME87001.1"/>
    <property type="molecule type" value="Genomic_DNA"/>
</dbReference>
<reference evidence="1 2" key="1">
    <citation type="journal article" date="2012" name="PLoS Pathog.">
        <title>Diverse lifestyles and strategies of plant pathogenesis encoded in the genomes of eighteen Dothideomycetes fungi.</title>
        <authorList>
            <person name="Ohm R.A."/>
            <person name="Feau N."/>
            <person name="Henrissat B."/>
            <person name="Schoch C.L."/>
            <person name="Horwitz B.A."/>
            <person name="Barry K.W."/>
            <person name="Condon B.J."/>
            <person name="Copeland A.C."/>
            <person name="Dhillon B."/>
            <person name="Glaser F."/>
            <person name="Hesse C.N."/>
            <person name="Kosti I."/>
            <person name="LaButti K."/>
            <person name="Lindquist E.A."/>
            <person name="Lucas S."/>
            <person name="Salamov A.A."/>
            <person name="Bradshaw R.E."/>
            <person name="Ciuffetti L."/>
            <person name="Hamelin R.C."/>
            <person name="Kema G.H.J."/>
            <person name="Lawrence C."/>
            <person name="Scott J.A."/>
            <person name="Spatafora J.W."/>
            <person name="Turgeon B.G."/>
            <person name="de Wit P.J.G.M."/>
            <person name="Zhong S."/>
            <person name="Goodwin S.B."/>
            <person name="Grigoriev I.V."/>
        </authorList>
    </citation>
    <scope>NUCLEOTIDE SEQUENCE [LARGE SCALE GENOMIC DNA]</scope>
    <source>
        <strain evidence="1 2">CIRAD86</strain>
    </source>
</reference>
<gene>
    <name evidence="1" type="ORF">MYCFIDRAFT_172674</name>
</gene>
<accession>M3AQU7</accession>
<dbReference type="KEGG" id="pfj:MYCFIDRAFT_172674"/>
<dbReference type="RefSeq" id="XP_007924076.1">
    <property type="nucleotide sequence ID" value="XM_007925885.1"/>
</dbReference>
<evidence type="ECO:0000313" key="2">
    <source>
        <dbReference type="Proteomes" id="UP000016932"/>
    </source>
</evidence>
<organism evidence="1 2">
    <name type="scientific">Pseudocercospora fijiensis (strain CIRAD86)</name>
    <name type="common">Black leaf streak disease fungus</name>
    <name type="synonym">Mycosphaerella fijiensis</name>
    <dbReference type="NCBI Taxonomy" id="383855"/>
    <lineage>
        <taxon>Eukaryota</taxon>
        <taxon>Fungi</taxon>
        <taxon>Dikarya</taxon>
        <taxon>Ascomycota</taxon>
        <taxon>Pezizomycotina</taxon>
        <taxon>Dothideomycetes</taxon>
        <taxon>Dothideomycetidae</taxon>
        <taxon>Mycosphaerellales</taxon>
        <taxon>Mycosphaerellaceae</taxon>
        <taxon>Pseudocercospora</taxon>
    </lineage>
</organism>